<proteinExistence type="predicted"/>
<sequence>MIQGERKLARIIEALTMFFFGLGADRIQSDIALSGDQAVIRFRANYQKEYRQQLCRLEECFNEPKNRGIEDFYWEMAGSGDPGEDSQLLLVGMMIDKAEIAVEEEEVSLILYKNMGDDL</sequence>
<accession>A0A9D1R4V4</accession>
<evidence type="ECO:0000313" key="1">
    <source>
        <dbReference type="EMBL" id="HIW81304.1"/>
    </source>
</evidence>
<reference evidence="1" key="2">
    <citation type="submission" date="2021-04" db="EMBL/GenBank/DDBJ databases">
        <authorList>
            <person name="Gilroy R."/>
        </authorList>
    </citation>
    <scope>NUCLEOTIDE SEQUENCE</scope>
    <source>
        <strain evidence="1">CHK195-6426</strain>
    </source>
</reference>
<dbReference type="RefSeq" id="WP_318703376.1">
    <property type="nucleotide sequence ID" value="NZ_CALWMU010000043.1"/>
</dbReference>
<comment type="caution">
    <text evidence="1">The sequence shown here is derived from an EMBL/GenBank/DDBJ whole genome shotgun (WGS) entry which is preliminary data.</text>
</comment>
<dbReference type="Proteomes" id="UP000824265">
    <property type="component" value="Unassembled WGS sequence"/>
</dbReference>
<protein>
    <submittedName>
        <fullName evidence="1">Uncharacterized protein</fullName>
    </submittedName>
</protein>
<organism evidence="1 2">
    <name type="scientific">Candidatus Acetatifactor stercoripullorum</name>
    <dbReference type="NCBI Taxonomy" id="2838414"/>
    <lineage>
        <taxon>Bacteria</taxon>
        <taxon>Bacillati</taxon>
        <taxon>Bacillota</taxon>
        <taxon>Clostridia</taxon>
        <taxon>Lachnospirales</taxon>
        <taxon>Lachnospiraceae</taxon>
        <taxon>Acetatifactor</taxon>
    </lineage>
</organism>
<gene>
    <name evidence="1" type="ORF">H9742_07195</name>
</gene>
<evidence type="ECO:0000313" key="2">
    <source>
        <dbReference type="Proteomes" id="UP000824265"/>
    </source>
</evidence>
<name>A0A9D1R4V4_9FIRM</name>
<dbReference type="AlphaFoldDB" id="A0A9D1R4V4"/>
<reference evidence="1" key="1">
    <citation type="journal article" date="2021" name="PeerJ">
        <title>Extensive microbial diversity within the chicken gut microbiome revealed by metagenomics and culture.</title>
        <authorList>
            <person name="Gilroy R."/>
            <person name="Ravi A."/>
            <person name="Getino M."/>
            <person name="Pursley I."/>
            <person name="Horton D.L."/>
            <person name="Alikhan N.F."/>
            <person name="Baker D."/>
            <person name="Gharbi K."/>
            <person name="Hall N."/>
            <person name="Watson M."/>
            <person name="Adriaenssens E.M."/>
            <person name="Foster-Nyarko E."/>
            <person name="Jarju S."/>
            <person name="Secka A."/>
            <person name="Antonio M."/>
            <person name="Oren A."/>
            <person name="Chaudhuri R.R."/>
            <person name="La Ragione R."/>
            <person name="Hildebrand F."/>
            <person name="Pallen M.J."/>
        </authorList>
    </citation>
    <scope>NUCLEOTIDE SEQUENCE</scope>
    <source>
        <strain evidence="1">CHK195-6426</strain>
    </source>
</reference>
<dbReference type="EMBL" id="DXGH01000038">
    <property type="protein sequence ID" value="HIW81304.1"/>
    <property type="molecule type" value="Genomic_DNA"/>
</dbReference>